<dbReference type="InterPro" id="IPR017853">
    <property type="entry name" value="GH"/>
</dbReference>
<reference evidence="1" key="1">
    <citation type="submission" date="2020-03" db="EMBL/GenBank/DDBJ databases">
        <title>The deep terrestrial virosphere.</title>
        <authorList>
            <person name="Holmfeldt K."/>
            <person name="Nilsson E."/>
            <person name="Simone D."/>
            <person name="Lopez-Fernandez M."/>
            <person name="Wu X."/>
            <person name="de Brujin I."/>
            <person name="Lundin D."/>
            <person name="Andersson A."/>
            <person name="Bertilsson S."/>
            <person name="Dopson M."/>
        </authorList>
    </citation>
    <scope>NUCLEOTIDE SEQUENCE</scope>
    <source>
        <strain evidence="1">TM448A03648</strain>
    </source>
</reference>
<protein>
    <submittedName>
        <fullName evidence="1">Putative peptidase</fullName>
    </submittedName>
</protein>
<dbReference type="SUPFAM" id="SSF51445">
    <property type="entry name" value="(Trans)glycosidases"/>
    <property type="match status" value="1"/>
</dbReference>
<accession>A0A6H2A1F5</accession>
<sequence length="306" mass="35531">MSAKGISGWVVTTHALMSDPYGYDYTPIVSQGHEVLARLNWGYQSDGDYPGTIPERYMYEGFSKAVGEWVEKSNGCHKWIVGNEVNLPIEWPRRQLITPWDYAECFRACREEIRGVKGHEEDHAIPAAVGPWNDQAKYEQNPLGDWILYFIQMLTAIRELDGIAVHAYTHGPEVYKIYNSFPMDPPFSNYQYNFRTYQDFLWAVPESMRKLPVYITETDQNDTWVDANNSWVKYAYGEINNWNTAPGKRQKVHCLVLYRWRHYDKYGIEGKRGVIEDFEEAMEERYETPSDLPNNLPGCLGVVRGV</sequence>
<organism evidence="1">
    <name type="scientific">viral metagenome</name>
    <dbReference type="NCBI Taxonomy" id="1070528"/>
    <lineage>
        <taxon>unclassified sequences</taxon>
        <taxon>metagenomes</taxon>
        <taxon>organismal metagenomes</taxon>
    </lineage>
</organism>
<name>A0A6H2A1F5_9ZZZZ</name>
<gene>
    <name evidence="1" type="ORF">TM448A03648_0002</name>
</gene>
<dbReference type="EMBL" id="MT144430">
    <property type="protein sequence ID" value="QJA53542.1"/>
    <property type="molecule type" value="Genomic_DNA"/>
</dbReference>
<proteinExistence type="predicted"/>
<dbReference type="AlphaFoldDB" id="A0A6H2A1F5"/>
<evidence type="ECO:0000313" key="1">
    <source>
        <dbReference type="EMBL" id="QJA53542.1"/>
    </source>
</evidence>